<keyword evidence="3" id="KW-1185">Reference proteome</keyword>
<gene>
    <name evidence="2" type="ORF">STHAL_32360</name>
</gene>
<organism evidence="2 3">
    <name type="scientific">Streptomyces halstedii</name>
    <dbReference type="NCBI Taxonomy" id="1944"/>
    <lineage>
        <taxon>Bacteria</taxon>
        <taxon>Bacillati</taxon>
        <taxon>Actinomycetota</taxon>
        <taxon>Actinomycetes</taxon>
        <taxon>Kitasatosporales</taxon>
        <taxon>Streptomycetaceae</taxon>
        <taxon>Streptomyces</taxon>
    </lineage>
</organism>
<protein>
    <submittedName>
        <fullName evidence="2">Uncharacterized protein</fullName>
    </submittedName>
</protein>
<reference evidence="2 3" key="1">
    <citation type="submission" date="2021-07" db="EMBL/GenBank/DDBJ databases">
        <title>Sequencing Streptomyces halstedii LGO-A4 genome an citrus endophytic actinomycete.</title>
        <authorList>
            <person name="Samborskyy M."/>
            <person name="Scott N."/>
            <person name="Deglau R."/>
            <person name="Dickens S."/>
            <person name="Oliveira L.G."/>
        </authorList>
    </citation>
    <scope>NUCLEOTIDE SEQUENCE [LARGE SCALE GENOMIC DNA]</scope>
    <source>
        <strain evidence="2 3">LGO-A4</strain>
    </source>
</reference>
<feature type="compositionally biased region" description="Acidic residues" evidence="1">
    <location>
        <begin position="260"/>
        <end position="277"/>
    </location>
</feature>
<evidence type="ECO:0000256" key="1">
    <source>
        <dbReference type="SAM" id="MobiDB-lite"/>
    </source>
</evidence>
<dbReference type="Proteomes" id="UP000735541">
    <property type="component" value="Unassembled WGS sequence"/>
</dbReference>
<accession>A0ABS6U0U0</accession>
<dbReference type="EMBL" id="JAHUVW010000004">
    <property type="protein sequence ID" value="MBV7674142.1"/>
    <property type="molecule type" value="Genomic_DNA"/>
</dbReference>
<feature type="region of interest" description="Disordered" evidence="1">
    <location>
        <begin position="251"/>
        <end position="277"/>
    </location>
</feature>
<evidence type="ECO:0000313" key="3">
    <source>
        <dbReference type="Proteomes" id="UP000735541"/>
    </source>
</evidence>
<comment type="caution">
    <text evidence="2">The sequence shown here is derived from an EMBL/GenBank/DDBJ whole genome shotgun (WGS) entry which is preliminary data.</text>
</comment>
<sequence length="382" mass="41590">MEFDASRVPADLTARLRRAAAHVRAAGDTRGGSSRVSLVKAVRDCGPLDATRTILEVMLEHSPELGAPDRYSVHTTDADVLAFLDTRTVAPADLEASFGPGWPGVVRAVQYVATEVTPESGRALAERPDVMWDALDDHRCSDAHYCDMETPTTRAIAQQYVDYRKGRHVQVPPEVVRLQDAIVTVTEPMSKNAIYAAEAAGAWAVPDAVTEPMTSTQGVMTRRAAQLAVLAEVGRHRITADQYNALAAPLAGAGAPEPAPADDENDRLDDDGVDDDGLDFEDDFESVQARLTFHPAYTGGRMELEVRRVSYGPEFPGAYEEIEGGDLFREVLTTPSSTDAAALEAAKAEVAERLRAHGLRLWNDDWREEGEYALYNDTLPLT</sequence>
<dbReference type="RefSeq" id="WP_228873857.1">
    <property type="nucleotide sequence ID" value="NZ_JAHUVW010000004.1"/>
</dbReference>
<proteinExistence type="predicted"/>
<evidence type="ECO:0000313" key="2">
    <source>
        <dbReference type="EMBL" id="MBV7674142.1"/>
    </source>
</evidence>
<name>A0ABS6U0U0_STRHA</name>